<keyword evidence="2" id="KW-0813">Transport</keyword>
<dbReference type="PANTHER" id="PTHR43528">
    <property type="entry name" value="ALPHA-KETOGLUTARATE PERMEASE"/>
    <property type="match status" value="1"/>
</dbReference>
<dbReference type="PROSITE" id="PS50850">
    <property type="entry name" value="MFS"/>
    <property type="match status" value="1"/>
</dbReference>
<keyword evidence="6 8" id="KW-1133">Transmembrane helix</keyword>
<evidence type="ECO:0000313" key="11">
    <source>
        <dbReference type="Proteomes" id="UP000838748"/>
    </source>
</evidence>
<feature type="transmembrane region" description="Helical" evidence="8">
    <location>
        <begin position="77"/>
        <end position="98"/>
    </location>
</feature>
<feature type="domain" description="Major facilitator superfamily (MFS) profile" evidence="9">
    <location>
        <begin position="6"/>
        <end position="396"/>
    </location>
</feature>
<feature type="transmembrane region" description="Helical" evidence="8">
    <location>
        <begin position="45"/>
        <end position="65"/>
    </location>
</feature>
<dbReference type="SUPFAM" id="SSF103473">
    <property type="entry name" value="MFS general substrate transporter"/>
    <property type="match status" value="1"/>
</dbReference>
<evidence type="ECO:0000256" key="1">
    <source>
        <dbReference type="ARBA" id="ARBA00004651"/>
    </source>
</evidence>
<feature type="transmembrane region" description="Helical" evidence="8">
    <location>
        <begin position="139"/>
        <end position="164"/>
    </location>
</feature>
<feature type="transmembrane region" description="Helical" evidence="8">
    <location>
        <begin position="176"/>
        <end position="197"/>
    </location>
</feature>
<dbReference type="InterPro" id="IPR051084">
    <property type="entry name" value="H+-coupled_symporters"/>
</dbReference>
<feature type="transmembrane region" description="Helical" evidence="8">
    <location>
        <begin position="343"/>
        <end position="364"/>
    </location>
</feature>
<gene>
    <name evidence="10" type="primary">kgtP</name>
    <name evidence="10" type="ORF">VMF7928_04405</name>
</gene>
<dbReference type="InterPro" id="IPR011701">
    <property type="entry name" value="MFS"/>
</dbReference>
<evidence type="ECO:0000256" key="7">
    <source>
        <dbReference type="ARBA" id="ARBA00023136"/>
    </source>
</evidence>
<accession>A0ABN8EAI9</accession>
<keyword evidence="4 8" id="KW-0812">Transmembrane</keyword>
<dbReference type="EMBL" id="CAKLDM010000004">
    <property type="protein sequence ID" value="CAH0543110.1"/>
    <property type="molecule type" value="Genomic_DNA"/>
</dbReference>
<evidence type="ECO:0000256" key="4">
    <source>
        <dbReference type="ARBA" id="ARBA00022692"/>
    </source>
</evidence>
<name>A0ABN8EAI9_9VIBR</name>
<protein>
    <submittedName>
        <fullName evidence="10">Alpha-ketoglutarate permease</fullName>
    </submittedName>
</protein>
<dbReference type="Pfam" id="PF07690">
    <property type="entry name" value="MFS_1"/>
    <property type="match status" value="1"/>
</dbReference>
<evidence type="ECO:0000259" key="9">
    <source>
        <dbReference type="PROSITE" id="PS50850"/>
    </source>
</evidence>
<dbReference type="Gene3D" id="1.20.1250.20">
    <property type="entry name" value="MFS general substrate transporter like domains"/>
    <property type="match status" value="1"/>
</dbReference>
<organism evidence="10 11">
    <name type="scientific">Vibrio marisflavi CECT 7928</name>
    <dbReference type="NCBI Taxonomy" id="634439"/>
    <lineage>
        <taxon>Bacteria</taxon>
        <taxon>Pseudomonadati</taxon>
        <taxon>Pseudomonadota</taxon>
        <taxon>Gammaproteobacteria</taxon>
        <taxon>Vibrionales</taxon>
        <taxon>Vibrionaceae</taxon>
        <taxon>Vibrio</taxon>
    </lineage>
</organism>
<proteinExistence type="predicted"/>
<evidence type="ECO:0000256" key="2">
    <source>
        <dbReference type="ARBA" id="ARBA00022448"/>
    </source>
</evidence>
<comment type="subcellular location">
    <subcellularLocation>
        <location evidence="1">Cell membrane</location>
        <topology evidence="1">Multi-pass membrane protein</topology>
    </subcellularLocation>
</comment>
<evidence type="ECO:0000256" key="5">
    <source>
        <dbReference type="ARBA" id="ARBA00022847"/>
    </source>
</evidence>
<feature type="transmembrane region" description="Helical" evidence="8">
    <location>
        <begin position="283"/>
        <end position="300"/>
    </location>
</feature>
<evidence type="ECO:0000256" key="8">
    <source>
        <dbReference type="SAM" id="Phobius"/>
    </source>
</evidence>
<feature type="transmembrane region" description="Helical" evidence="8">
    <location>
        <begin position="218"/>
        <end position="239"/>
    </location>
</feature>
<feature type="transmembrane region" description="Helical" evidence="8">
    <location>
        <begin position="370"/>
        <end position="389"/>
    </location>
</feature>
<reference evidence="10" key="1">
    <citation type="submission" date="2021-11" db="EMBL/GenBank/DDBJ databases">
        <authorList>
            <person name="Rodrigo-Torres L."/>
            <person name="Arahal R. D."/>
            <person name="Lucena T."/>
        </authorList>
    </citation>
    <scope>NUCLEOTIDE SEQUENCE</scope>
    <source>
        <strain evidence="10">CECT 7928</strain>
    </source>
</reference>
<dbReference type="InterPro" id="IPR020846">
    <property type="entry name" value="MFS_dom"/>
</dbReference>
<dbReference type="InterPro" id="IPR036259">
    <property type="entry name" value="MFS_trans_sf"/>
</dbReference>
<dbReference type="RefSeq" id="WP_237363976.1">
    <property type="nucleotide sequence ID" value="NZ_CAKLDM010000004.1"/>
</dbReference>
<dbReference type="Proteomes" id="UP000838748">
    <property type="component" value="Unassembled WGS sequence"/>
</dbReference>
<keyword evidence="5" id="KW-0769">Symport</keyword>
<feature type="transmembrane region" description="Helical" evidence="8">
    <location>
        <begin position="251"/>
        <end position="271"/>
    </location>
</feature>
<keyword evidence="7 8" id="KW-0472">Membrane</keyword>
<comment type="caution">
    <text evidence="10">The sequence shown here is derived from an EMBL/GenBank/DDBJ whole genome shotgun (WGS) entry which is preliminary data.</text>
</comment>
<sequence>MLAWKQKLGVISGNALEYYDIAVFAAIMPYLSHIMQESGLHHSNYIVWGIFALRFLIRPFGAVVVGKIADSKGKKNALVLTSTLTGVASLIMACLPVTKLGESVALIVLLLQMAQSFSFAGEFPTITHYLHNNTQKKEAGIISCLIVASSLIGVILSFVVVLALKSSLTDVQMQTYGWRIPLFIGVVNIAISFWFRLQLVEEVPSKTDKPTKNYDFSAVLRMFLVTASGSVAFFIPSFSSGIIAESLHLKNFSIINTVMLFVFMIIAGLATDKLTTPRKGFKVGLILALVCQYPLYYAIVKTDSAAIQWFALASITFISAIILSNLAGALFSVSDGSTVNLGLGYNISSATFGGLSPIIVQYLSSYGTQYVGLYAALASLPALAGLYLYSVRHKSATLVPASS</sequence>
<keyword evidence="11" id="KW-1185">Reference proteome</keyword>
<evidence type="ECO:0000256" key="3">
    <source>
        <dbReference type="ARBA" id="ARBA00022475"/>
    </source>
</evidence>
<evidence type="ECO:0000256" key="6">
    <source>
        <dbReference type="ARBA" id="ARBA00022989"/>
    </source>
</evidence>
<keyword evidence="3" id="KW-1003">Cell membrane</keyword>
<feature type="transmembrane region" description="Helical" evidence="8">
    <location>
        <begin position="306"/>
        <end position="331"/>
    </location>
</feature>
<evidence type="ECO:0000313" key="10">
    <source>
        <dbReference type="EMBL" id="CAH0543110.1"/>
    </source>
</evidence>
<feature type="transmembrane region" description="Helical" evidence="8">
    <location>
        <begin position="104"/>
        <end position="127"/>
    </location>
</feature>
<dbReference type="PANTHER" id="PTHR43528:SF1">
    <property type="entry name" value="ALPHA-KETOGLUTARATE PERMEASE"/>
    <property type="match status" value="1"/>
</dbReference>